<evidence type="ECO:0000259" key="17">
    <source>
        <dbReference type="PROSITE" id="PS51192"/>
    </source>
</evidence>
<dbReference type="EC" id="7.4.2.8" evidence="15"/>
<dbReference type="EMBL" id="MHOK01000023">
    <property type="protein sequence ID" value="OGZ61427.1"/>
    <property type="molecule type" value="Genomic_DNA"/>
</dbReference>
<evidence type="ECO:0000256" key="13">
    <source>
        <dbReference type="ARBA" id="ARBA00023010"/>
    </source>
</evidence>
<comment type="catalytic activity">
    <reaction evidence="15">
        <text>ATP + H2O + cellular proteinSide 1 = ADP + phosphate + cellular proteinSide 2.</text>
        <dbReference type="EC" id="7.4.2.8"/>
    </reaction>
</comment>
<dbReference type="FunFam" id="3.40.50.300:FF:000429">
    <property type="entry name" value="Preprotein translocase subunit SecA"/>
    <property type="match status" value="1"/>
</dbReference>
<name>A0A1G2HG16_9BACT</name>
<keyword evidence="10 15" id="KW-0067">ATP-binding</keyword>
<dbReference type="Gene3D" id="3.40.50.300">
    <property type="entry name" value="P-loop containing nucleotide triphosphate hydrolases"/>
    <property type="match status" value="4"/>
</dbReference>
<dbReference type="PRINTS" id="PR00906">
    <property type="entry name" value="SECA"/>
</dbReference>
<evidence type="ECO:0000256" key="1">
    <source>
        <dbReference type="ARBA" id="ARBA00001947"/>
    </source>
</evidence>
<dbReference type="InterPro" id="IPR004027">
    <property type="entry name" value="SEC_C_motif"/>
</dbReference>
<evidence type="ECO:0000313" key="20">
    <source>
        <dbReference type="EMBL" id="OGZ61427.1"/>
    </source>
</evidence>
<feature type="binding site" evidence="15">
    <location>
        <begin position="107"/>
        <end position="111"/>
    </location>
    <ligand>
        <name>ATP</name>
        <dbReference type="ChEBI" id="CHEBI:30616"/>
    </ligand>
</feature>
<dbReference type="GO" id="GO:0006605">
    <property type="term" value="P:protein targeting"/>
    <property type="evidence" value="ECO:0007669"/>
    <property type="project" value="UniProtKB-UniRule"/>
</dbReference>
<accession>A0A1G2HG16</accession>
<dbReference type="SUPFAM" id="SSF81767">
    <property type="entry name" value="Pre-protein crosslinking domain of SecA"/>
    <property type="match status" value="1"/>
</dbReference>
<keyword evidence="11 15" id="KW-0653">Protein transport</keyword>
<dbReference type="HAMAP" id="MF_01382">
    <property type="entry name" value="SecA"/>
    <property type="match status" value="1"/>
</dbReference>
<dbReference type="SMART" id="SM00958">
    <property type="entry name" value="SecA_PP_bind"/>
    <property type="match status" value="1"/>
</dbReference>
<evidence type="ECO:0000256" key="9">
    <source>
        <dbReference type="ARBA" id="ARBA00022833"/>
    </source>
</evidence>
<feature type="domain" description="Helicase C-terminal" evidence="18">
    <location>
        <begin position="474"/>
        <end position="655"/>
    </location>
</feature>
<gene>
    <name evidence="15" type="primary">secA</name>
    <name evidence="20" type="ORF">A3F94_00540</name>
</gene>
<proteinExistence type="inferred from homology"/>
<dbReference type="PROSITE" id="PS51192">
    <property type="entry name" value="HELICASE_ATP_BIND_1"/>
    <property type="match status" value="1"/>
</dbReference>
<dbReference type="InterPro" id="IPR001650">
    <property type="entry name" value="Helicase_C-like"/>
</dbReference>
<feature type="binding site" evidence="15">
    <location>
        <position position="552"/>
    </location>
    <ligand>
        <name>ATP</name>
        <dbReference type="ChEBI" id="CHEBI:30616"/>
    </ligand>
</feature>
<dbReference type="GO" id="GO:0046872">
    <property type="term" value="F:metal ion binding"/>
    <property type="evidence" value="ECO:0007669"/>
    <property type="project" value="UniProtKB-KW"/>
</dbReference>
<comment type="cofactor">
    <cofactor evidence="1">
        <name>Zn(2+)</name>
        <dbReference type="ChEBI" id="CHEBI:29105"/>
    </cofactor>
</comment>
<dbReference type="InterPro" id="IPR036266">
    <property type="entry name" value="SecA_Wing/Scaffold_sf"/>
</dbReference>
<evidence type="ECO:0000256" key="2">
    <source>
        <dbReference type="ARBA" id="ARBA00004170"/>
    </source>
</evidence>
<dbReference type="PANTHER" id="PTHR30612">
    <property type="entry name" value="SECA INNER MEMBRANE COMPONENT OF SEC PROTEIN SECRETION SYSTEM"/>
    <property type="match status" value="1"/>
</dbReference>
<comment type="similarity">
    <text evidence="3 15 16">Belongs to the SecA family.</text>
</comment>
<dbReference type="NCBIfam" id="TIGR00963">
    <property type="entry name" value="secA"/>
    <property type="match status" value="1"/>
</dbReference>
<evidence type="ECO:0000256" key="16">
    <source>
        <dbReference type="RuleBase" id="RU003874"/>
    </source>
</evidence>
<evidence type="ECO:0000256" key="4">
    <source>
        <dbReference type="ARBA" id="ARBA00022448"/>
    </source>
</evidence>
<keyword evidence="5 15" id="KW-1003">Cell membrane</keyword>
<organism evidence="20 21">
    <name type="scientific">Candidatus Spechtbacteria bacterium RIFCSPLOWO2_12_FULL_38_22</name>
    <dbReference type="NCBI Taxonomy" id="1802165"/>
    <lineage>
        <taxon>Bacteria</taxon>
        <taxon>Candidatus Spechtiibacteriota</taxon>
    </lineage>
</organism>
<evidence type="ECO:0000259" key="18">
    <source>
        <dbReference type="PROSITE" id="PS51194"/>
    </source>
</evidence>
<dbReference type="InterPro" id="IPR044722">
    <property type="entry name" value="SecA_SF2_C"/>
</dbReference>
<dbReference type="Proteomes" id="UP000176770">
    <property type="component" value="Unassembled WGS sequence"/>
</dbReference>
<dbReference type="SMART" id="SM00957">
    <property type="entry name" value="SecA_DEAD"/>
    <property type="match status" value="1"/>
</dbReference>
<comment type="function">
    <text evidence="15">Part of the Sec protein translocase complex. Interacts with the SecYEG preprotein conducting channel. Has a central role in coupling the hydrolysis of ATP to the transfer of proteins into and across the cell membrane, serving as an ATP-driven molecular motor driving the stepwise translocation of polypeptide chains across the membrane.</text>
</comment>
<dbReference type="GO" id="GO:0005886">
    <property type="term" value="C:plasma membrane"/>
    <property type="evidence" value="ECO:0007669"/>
    <property type="project" value="UniProtKB-SubCell"/>
</dbReference>
<comment type="subcellular location">
    <subcellularLocation>
        <location evidence="15">Cell membrane</location>
        <topology evidence="15">Peripheral membrane protein</topology>
        <orientation evidence="15">Cytoplasmic side</orientation>
    </subcellularLocation>
    <subcellularLocation>
        <location evidence="15">Cytoplasm</location>
    </subcellularLocation>
    <subcellularLocation>
        <location evidence="2">Membrane</location>
        <topology evidence="2">Peripheral membrane protein</topology>
    </subcellularLocation>
    <text evidence="15">Distribution is 50-50.</text>
</comment>
<dbReference type="PROSITE" id="PS51196">
    <property type="entry name" value="SECA_MOTOR_DEAD"/>
    <property type="match status" value="1"/>
</dbReference>
<evidence type="ECO:0000256" key="8">
    <source>
        <dbReference type="ARBA" id="ARBA00022741"/>
    </source>
</evidence>
<dbReference type="InterPro" id="IPR014001">
    <property type="entry name" value="Helicase_ATP-bd"/>
</dbReference>
<dbReference type="Gene3D" id="3.90.1440.10">
    <property type="entry name" value="SecA, preprotein cross-linking domain"/>
    <property type="match status" value="1"/>
</dbReference>
<dbReference type="Pfam" id="PF07517">
    <property type="entry name" value="SecA_DEAD"/>
    <property type="match status" value="1"/>
</dbReference>
<comment type="caution">
    <text evidence="20">The sequence shown here is derived from an EMBL/GenBank/DDBJ whole genome shotgun (WGS) entry which is preliminary data.</text>
</comment>
<dbReference type="Pfam" id="PF01043">
    <property type="entry name" value="SecA_PP_bind"/>
    <property type="match status" value="1"/>
</dbReference>
<feature type="domain" description="SecA family profile" evidence="19">
    <location>
        <begin position="1"/>
        <end position="639"/>
    </location>
</feature>
<dbReference type="NCBIfam" id="NF009538">
    <property type="entry name" value="PRK12904.1"/>
    <property type="match status" value="1"/>
</dbReference>
<dbReference type="GO" id="GO:0005524">
    <property type="term" value="F:ATP binding"/>
    <property type="evidence" value="ECO:0007669"/>
    <property type="project" value="UniProtKB-UniRule"/>
</dbReference>
<dbReference type="CDD" id="cd17928">
    <property type="entry name" value="DEXDc_SecA"/>
    <property type="match status" value="1"/>
</dbReference>
<dbReference type="SUPFAM" id="SSF81886">
    <property type="entry name" value="Helical scaffold and wing domains of SecA"/>
    <property type="match status" value="1"/>
</dbReference>
<keyword evidence="8 15" id="KW-0547">Nucleotide-binding</keyword>
<dbReference type="Pfam" id="PF02810">
    <property type="entry name" value="SEC-C"/>
    <property type="match status" value="1"/>
</dbReference>
<keyword evidence="12 15" id="KW-1278">Translocase</keyword>
<comment type="subunit">
    <text evidence="15">Monomer and homodimer. Part of the essential Sec protein translocation apparatus which comprises SecA, SecYEG and auxiliary proteins SecDF. Other proteins may also be involved.</text>
</comment>
<protein>
    <recommendedName>
        <fullName evidence="15 16">Protein translocase subunit SecA</fullName>
        <ecNumber evidence="15">7.4.2.8</ecNumber>
    </recommendedName>
</protein>
<dbReference type="InterPro" id="IPR000185">
    <property type="entry name" value="SecA"/>
</dbReference>
<keyword evidence="4 15" id="KW-0813">Transport</keyword>
<dbReference type="InterPro" id="IPR011115">
    <property type="entry name" value="SecA_DEAD"/>
</dbReference>
<evidence type="ECO:0000313" key="21">
    <source>
        <dbReference type="Proteomes" id="UP000176770"/>
    </source>
</evidence>
<evidence type="ECO:0000256" key="6">
    <source>
        <dbReference type="ARBA" id="ARBA00022490"/>
    </source>
</evidence>
<dbReference type="GO" id="GO:0017038">
    <property type="term" value="P:protein import"/>
    <property type="evidence" value="ECO:0007669"/>
    <property type="project" value="InterPro"/>
</dbReference>
<evidence type="ECO:0000256" key="12">
    <source>
        <dbReference type="ARBA" id="ARBA00022967"/>
    </source>
</evidence>
<keyword evidence="7" id="KW-0479">Metal-binding</keyword>
<dbReference type="InterPro" id="IPR011116">
    <property type="entry name" value="SecA_Wing/Scaffold"/>
</dbReference>
<dbReference type="GO" id="GO:0031522">
    <property type="term" value="C:cell envelope Sec protein transport complex"/>
    <property type="evidence" value="ECO:0007669"/>
    <property type="project" value="TreeGrafter"/>
</dbReference>
<evidence type="ECO:0000256" key="14">
    <source>
        <dbReference type="ARBA" id="ARBA00023136"/>
    </source>
</evidence>
<evidence type="ECO:0000259" key="19">
    <source>
        <dbReference type="PROSITE" id="PS51196"/>
    </source>
</evidence>
<dbReference type="InterPro" id="IPR011130">
    <property type="entry name" value="SecA_preprotein_X-link_dom"/>
</dbReference>
<evidence type="ECO:0000256" key="11">
    <source>
        <dbReference type="ARBA" id="ARBA00022927"/>
    </source>
</evidence>
<dbReference type="GO" id="GO:0043952">
    <property type="term" value="P:protein transport by the Sec complex"/>
    <property type="evidence" value="ECO:0007669"/>
    <property type="project" value="TreeGrafter"/>
</dbReference>
<dbReference type="SUPFAM" id="SSF52540">
    <property type="entry name" value="P-loop containing nucleoside triphosphate hydrolases"/>
    <property type="match status" value="2"/>
</dbReference>
<dbReference type="GO" id="GO:0008564">
    <property type="term" value="F:protein-exporting ATPase activity"/>
    <property type="evidence" value="ECO:0007669"/>
    <property type="project" value="UniProtKB-EC"/>
</dbReference>
<dbReference type="STRING" id="1802165.A3F94_00540"/>
<keyword evidence="14 15" id="KW-0472">Membrane</keyword>
<reference evidence="20 21" key="1">
    <citation type="journal article" date="2016" name="Nat. Commun.">
        <title>Thousands of microbial genomes shed light on interconnected biogeochemical processes in an aquifer system.</title>
        <authorList>
            <person name="Anantharaman K."/>
            <person name="Brown C.T."/>
            <person name="Hug L.A."/>
            <person name="Sharon I."/>
            <person name="Castelle C.J."/>
            <person name="Probst A.J."/>
            <person name="Thomas B.C."/>
            <person name="Singh A."/>
            <person name="Wilkins M.J."/>
            <person name="Karaoz U."/>
            <person name="Brodie E.L."/>
            <person name="Williams K.H."/>
            <person name="Hubbard S.S."/>
            <person name="Banfield J.F."/>
        </authorList>
    </citation>
    <scope>NUCLEOTIDE SEQUENCE [LARGE SCALE GENOMIC DNA]</scope>
</reference>
<dbReference type="FunFam" id="3.90.1440.10:FF:000002">
    <property type="entry name" value="Protein translocase subunit SecA"/>
    <property type="match status" value="1"/>
</dbReference>
<feature type="binding site" evidence="15">
    <location>
        <position position="89"/>
    </location>
    <ligand>
        <name>ATP</name>
        <dbReference type="ChEBI" id="CHEBI:30616"/>
    </ligand>
</feature>
<keyword evidence="9" id="KW-0862">Zinc</keyword>
<dbReference type="PANTHER" id="PTHR30612:SF0">
    <property type="entry name" value="CHLOROPLAST PROTEIN-TRANSPORTING ATPASE"/>
    <property type="match status" value="1"/>
</dbReference>
<dbReference type="InterPro" id="IPR036670">
    <property type="entry name" value="SecA_X-link_sf"/>
</dbReference>
<evidence type="ECO:0000256" key="10">
    <source>
        <dbReference type="ARBA" id="ARBA00022840"/>
    </source>
</evidence>
<dbReference type="InterPro" id="IPR014018">
    <property type="entry name" value="SecA_motor_DEAD"/>
</dbReference>
<dbReference type="InterPro" id="IPR027417">
    <property type="entry name" value="P-loop_NTPase"/>
</dbReference>
<keyword evidence="13 15" id="KW-0811">Translocation</keyword>
<feature type="domain" description="Helicase ATP-binding" evidence="17">
    <location>
        <begin position="91"/>
        <end position="302"/>
    </location>
</feature>
<evidence type="ECO:0000256" key="3">
    <source>
        <dbReference type="ARBA" id="ARBA00007650"/>
    </source>
</evidence>
<dbReference type="PROSITE" id="PS51194">
    <property type="entry name" value="HELICASE_CTER"/>
    <property type="match status" value="1"/>
</dbReference>
<evidence type="ECO:0000256" key="5">
    <source>
        <dbReference type="ARBA" id="ARBA00022475"/>
    </source>
</evidence>
<dbReference type="InterPro" id="IPR020937">
    <property type="entry name" value="SecA_CS"/>
</dbReference>
<sequence length="911" mass="103549">MSLLSKILGDPNQREIKKLQPTVVRIGVFESELEKLSNEQLKQKTTVFKKQINPPTVGGKKLDSILPEAYALVREVAKRVLGQRHYDVQLIGGIVLHQAKIAEMKTGEGKTLASTLPVYLNALSGKGVHVVTVNDYLAKRDAVWMGKIYNALGLSIGVITHDSAYVYDEKYATLRTHNLESETKSIKIDELQVSSFKLQDAERDKLGSFKVEEEFLRPAERSEAYSADVTYGTNNEFGFDYLRDNLVQDSKDKVQRGHHYAIVDEIDSILIDEARTPLIISAPDTESTDLYKRFARITPNLKEETDYNVDYKMHSVSITEAGIEKVEQELGISNLYDLGGGGGIKYVHNLEQALKAHVLFTRDKDYVVKDGSVIIVDEFTGRMMSGRRYSEGLHQAIEAKEGVEVQRESRTVASITFQNYFRMYKKLAGMTGTAITSAEEFDRVYKLDIVVVPTNKPLIRESMRDLVFRSQKGKLEALVRDLKERNRKGQPVLIGTTSIEKNEILSAVLQKEGIKHEVLNAKNHEGEGNIIAQAGKEGAVTVATNMAGRGVDIILGGNPPDAKEAQRVRDVGGLHILATERHEARRIDDQLRGRSGRQGDPGSSQFYLSTEDEIMRIFGGDRIKTMMQTLKVPEDQPIENKLITNAIESAQKKIEGMNFDTRKHLLDYDEVLNKHREVIYKKRDRILKVDDKEVKRIIRRHIKNYLSHILNFHLASNYKEDWNIEEIYEEIKAVLPIDNLFHKELYDLSRQESDFQVLREEIGSLVLEKAKEFHRQKEKEVGVGAMRKVERWLILRTVDVLWMEHLETMNFMRSSVGLQAYAQRDPLVEYKNQGLRMFNELKSTIEADVVKNLFKVHIMPQTQSASRIVNGLQTTAKQKLTGDNQKASKKIGRNDPCYCGSGKKYKRCHGI</sequence>
<dbReference type="Gene3D" id="1.10.3060.10">
    <property type="entry name" value="Helical scaffold and wing domains of SecA"/>
    <property type="match status" value="1"/>
</dbReference>
<dbReference type="GO" id="GO:0065002">
    <property type="term" value="P:intracellular protein transmembrane transport"/>
    <property type="evidence" value="ECO:0007669"/>
    <property type="project" value="UniProtKB-UniRule"/>
</dbReference>
<evidence type="ECO:0000256" key="15">
    <source>
        <dbReference type="HAMAP-Rule" id="MF_01382"/>
    </source>
</evidence>
<dbReference type="CDD" id="cd18803">
    <property type="entry name" value="SF2_C_secA"/>
    <property type="match status" value="1"/>
</dbReference>
<evidence type="ECO:0000256" key="7">
    <source>
        <dbReference type="ARBA" id="ARBA00022723"/>
    </source>
</evidence>
<dbReference type="Pfam" id="PF07516">
    <property type="entry name" value="SecA_SW"/>
    <property type="match status" value="1"/>
</dbReference>
<keyword evidence="6 15" id="KW-0963">Cytoplasm</keyword>
<dbReference type="AlphaFoldDB" id="A0A1G2HG16"/>
<dbReference type="Pfam" id="PF21090">
    <property type="entry name" value="P-loop_SecA"/>
    <property type="match status" value="2"/>
</dbReference>
<dbReference type="PROSITE" id="PS01312">
    <property type="entry name" value="SECA"/>
    <property type="match status" value="1"/>
</dbReference>
<dbReference type="GO" id="GO:0005829">
    <property type="term" value="C:cytosol"/>
    <property type="evidence" value="ECO:0007669"/>
    <property type="project" value="TreeGrafter"/>
</dbReference>